<dbReference type="RefSeq" id="WP_021759820.1">
    <property type="nucleotide sequence ID" value="NC_022444.1"/>
</dbReference>
<dbReference type="SUPFAM" id="SSF52821">
    <property type="entry name" value="Rhodanese/Cell cycle control phosphatase"/>
    <property type="match status" value="1"/>
</dbReference>
<protein>
    <submittedName>
        <fullName evidence="5">Putative rhodanese domain-containing protein</fullName>
    </submittedName>
</protein>
<evidence type="ECO:0000256" key="1">
    <source>
        <dbReference type="SAM" id="Coils"/>
    </source>
</evidence>
<dbReference type="CDD" id="cd00158">
    <property type="entry name" value="RHOD"/>
    <property type="match status" value="1"/>
</dbReference>
<feature type="compositionally biased region" description="Basic and acidic residues" evidence="2">
    <location>
        <begin position="387"/>
        <end position="396"/>
    </location>
</feature>
<dbReference type="InterPro" id="IPR001763">
    <property type="entry name" value="Rhodanese-like_dom"/>
</dbReference>
<keyword evidence="3" id="KW-1133">Transmembrane helix</keyword>
<name>T2GAX5_MEGG1</name>
<evidence type="ECO:0000313" key="6">
    <source>
        <dbReference type="Proteomes" id="UP000016587"/>
    </source>
</evidence>
<accession>T2GAX5</accession>
<organism evidence="5 6">
    <name type="scientific">Megalodesulfovibrio gigas (strain ATCC 19364 / DSM 1382 / NCIMB 9332 / VKM B-1759)</name>
    <name type="common">Desulfovibrio gigas</name>
    <dbReference type="NCBI Taxonomy" id="1121448"/>
    <lineage>
        <taxon>Bacteria</taxon>
        <taxon>Pseudomonadati</taxon>
        <taxon>Thermodesulfobacteriota</taxon>
        <taxon>Desulfovibrionia</taxon>
        <taxon>Desulfovibrionales</taxon>
        <taxon>Desulfovibrionaceae</taxon>
        <taxon>Megalodesulfovibrio</taxon>
    </lineage>
</organism>
<keyword evidence="3" id="KW-0812">Transmembrane</keyword>
<dbReference type="AlphaFoldDB" id="T2GAX5"/>
<keyword evidence="1" id="KW-0175">Coiled coil</keyword>
<evidence type="ECO:0000256" key="2">
    <source>
        <dbReference type="SAM" id="MobiDB-lite"/>
    </source>
</evidence>
<feature type="transmembrane region" description="Helical" evidence="3">
    <location>
        <begin position="260"/>
        <end position="279"/>
    </location>
</feature>
<dbReference type="EMBL" id="CP006585">
    <property type="protein sequence ID" value="AGW13047.1"/>
    <property type="molecule type" value="Genomic_DNA"/>
</dbReference>
<gene>
    <name evidence="5" type="ORF">DGI_1191</name>
</gene>
<proteinExistence type="predicted"/>
<sequence>MALSDSPHQISSLQRSAAVSVGEAAAPSCGFRLDILAEVQRELTAAPGWPQFLDVFLLSAMGAVGAAAGFLSVKARDAEAAGDGVMTAVRGMAAPGLEAMAACFTPPPGTVLAAPQGGPARVHLIMRGPPGNDLRVPASTRLVLGFQLPPRPGEDAAHLSGGLLGLGEPVRGGTYSAEEECFLSHLLDVFLQAMETRQAMARVQALNAGMAAANKSLSAALRQAAEARKALDRRLLHLHALHDAALDFAACSTSGELRKAFALLAMGGLGATAAGVLLLDRTAATADWTCTGLDVAIQCGDRRLDLREAERLVYTALTACGFEGFQHGAFLPLSFLPQELEAAWPFPPHLAAVFRLDDRYLGLALTAASLAEVSRQEDAQGGQGVPESRDEDARDGVSGEANLFTDLGRLFLVYFRNVMSMETITALNQDLATRNEALARTLEELTSSRSRVAALEQAFAEVRSRLVGHARRLARATGVDVAAILLVGALLGLLFNMANPYGVELVPASFHPPHPVLVDATEAGRLATAEGALLIDARLPELHKENPPAGAVNLPPTLFDFLYAMHLGRRDLDAPVLVTGRTVSRHYDVEIAQRLMARGHTRVFVVQGELFGVGQ</sequence>
<keyword evidence="6" id="KW-1185">Reference proteome</keyword>
<dbReference type="eggNOG" id="COG0607">
    <property type="taxonomic scope" value="Bacteria"/>
</dbReference>
<feature type="coiled-coil region" evidence="1">
    <location>
        <begin position="428"/>
        <end position="458"/>
    </location>
</feature>
<dbReference type="Proteomes" id="UP000016587">
    <property type="component" value="Chromosome"/>
</dbReference>
<keyword evidence="3" id="KW-0472">Membrane</keyword>
<dbReference type="STRING" id="1121448.DGI_1191"/>
<dbReference type="PROSITE" id="PS50206">
    <property type="entry name" value="RHODANESE_3"/>
    <property type="match status" value="1"/>
</dbReference>
<feature type="domain" description="Rhodanese" evidence="4">
    <location>
        <begin position="528"/>
        <end position="610"/>
    </location>
</feature>
<feature type="transmembrane region" description="Helical" evidence="3">
    <location>
        <begin position="473"/>
        <end position="495"/>
    </location>
</feature>
<dbReference type="Gene3D" id="3.40.250.10">
    <property type="entry name" value="Rhodanese-like domain"/>
    <property type="match status" value="1"/>
</dbReference>
<dbReference type="PATRIC" id="fig|1121448.10.peg.1181"/>
<dbReference type="HOGENOM" id="CLU_466705_0_0_7"/>
<reference evidence="6" key="2">
    <citation type="submission" date="2013-07" db="EMBL/GenBank/DDBJ databases">
        <authorList>
            <person name="Morais-Silva F.O."/>
            <person name="Rezende A.M."/>
            <person name="Pimentel C."/>
            <person name="Resende D.M."/>
            <person name="Santos C.I."/>
            <person name="Clemente C."/>
            <person name="de Oliveira L.M."/>
            <person name="da Silva S.M."/>
            <person name="Costa D.A."/>
            <person name="Varela-Raposo A."/>
            <person name="Horacio E.C.A."/>
            <person name="Matos M."/>
            <person name="Flores O."/>
            <person name="Ruiz J.C."/>
            <person name="Rodrigues-Pousada C."/>
        </authorList>
    </citation>
    <scope>NUCLEOTIDE SEQUENCE [LARGE SCALE GENOMIC DNA]</scope>
    <source>
        <strain evidence="6">ATCC 19364 / DSM 1382 / NCIMB 9332 / VKM B-1759</strain>
    </source>
</reference>
<dbReference type="OrthoDB" id="9781034at2"/>
<dbReference type="KEGG" id="dgg:DGI_1191"/>
<evidence type="ECO:0000313" key="5">
    <source>
        <dbReference type="EMBL" id="AGW13047.1"/>
    </source>
</evidence>
<reference evidence="5 6" key="1">
    <citation type="journal article" date="2013" name="J. Bacteriol.">
        <title>Roles of HynAB and Ech, the only two hydrogenases found in the model sulfate reducer Desulfovibrio gigas.</title>
        <authorList>
            <person name="Morais-Silva F.O."/>
            <person name="Santos C.I."/>
            <person name="Rodrigues R."/>
            <person name="Pereira I.A."/>
            <person name="Rodrigues-Pousada C."/>
        </authorList>
    </citation>
    <scope>NUCLEOTIDE SEQUENCE [LARGE SCALE GENOMIC DNA]</scope>
    <source>
        <strain evidence="6">ATCC 19364 / DSM 1382 / NCIMB 9332 / VKM B-1759</strain>
    </source>
</reference>
<evidence type="ECO:0000256" key="3">
    <source>
        <dbReference type="SAM" id="Phobius"/>
    </source>
</evidence>
<feature type="region of interest" description="Disordered" evidence="2">
    <location>
        <begin position="375"/>
        <end position="396"/>
    </location>
</feature>
<dbReference type="InterPro" id="IPR036873">
    <property type="entry name" value="Rhodanese-like_dom_sf"/>
</dbReference>
<evidence type="ECO:0000259" key="4">
    <source>
        <dbReference type="PROSITE" id="PS50206"/>
    </source>
</evidence>